<sequence length="115" mass="13213">MQVDQAKVEVVAKLHPPFSVKGVQSFLGHVGFYRRFIKDFYKVANPLCKFLEKESTFNFDEACLKAFLFLKEKLVLVSRPDFSSHAGTYYKPPAGKPTRNPEQQVMGLRLETKQE</sequence>
<dbReference type="PANTHER" id="PTHR33064">
    <property type="entry name" value="POL PROTEIN"/>
    <property type="match status" value="1"/>
</dbReference>
<organism evidence="2 3">
    <name type="scientific">Solanum verrucosum</name>
    <dbReference type="NCBI Taxonomy" id="315347"/>
    <lineage>
        <taxon>Eukaryota</taxon>
        <taxon>Viridiplantae</taxon>
        <taxon>Streptophyta</taxon>
        <taxon>Embryophyta</taxon>
        <taxon>Tracheophyta</taxon>
        <taxon>Spermatophyta</taxon>
        <taxon>Magnoliopsida</taxon>
        <taxon>eudicotyledons</taxon>
        <taxon>Gunneridae</taxon>
        <taxon>Pentapetalae</taxon>
        <taxon>asterids</taxon>
        <taxon>lamiids</taxon>
        <taxon>Solanales</taxon>
        <taxon>Solanaceae</taxon>
        <taxon>Solanoideae</taxon>
        <taxon>Solaneae</taxon>
        <taxon>Solanum</taxon>
    </lineage>
</organism>
<dbReference type="PANTHER" id="PTHR33064:SF39">
    <property type="match status" value="1"/>
</dbReference>
<gene>
    <name evidence="2" type="ORF">MTR67_051833</name>
</gene>
<name>A0AAF0V415_SOLVR</name>
<evidence type="ECO:0000256" key="1">
    <source>
        <dbReference type="SAM" id="MobiDB-lite"/>
    </source>
</evidence>
<keyword evidence="3" id="KW-1185">Reference proteome</keyword>
<accession>A0AAF0V415</accession>
<evidence type="ECO:0000313" key="2">
    <source>
        <dbReference type="EMBL" id="WMV58448.1"/>
    </source>
</evidence>
<evidence type="ECO:0000313" key="3">
    <source>
        <dbReference type="Proteomes" id="UP001234989"/>
    </source>
</evidence>
<dbReference type="Gene3D" id="3.30.70.270">
    <property type="match status" value="1"/>
</dbReference>
<dbReference type="EMBL" id="CP133623">
    <property type="protein sequence ID" value="WMV58448.1"/>
    <property type="molecule type" value="Genomic_DNA"/>
</dbReference>
<dbReference type="InterPro" id="IPR043502">
    <property type="entry name" value="DNA/RNA_pol_sf"/>
</dbReference>
<dbReference type="Proteomes" id="UP001234989">
    <property type="component" value="Chromosome 12"/>
</dbReference>
<dbReference type="InterPro" id="IPR051320">
    <property type="entry name" value="Viral_Replic_Matur_Polypro"/>
</dbReference>
<dbReference type="SUPFAM" id="SSF56672">
    <property type="entry name" value="DNA/RNA polymerases"/>
    <property type="match status" value="1"/>
</dbReference>
<protein>
    <recommendedName>
        <fullName evidence="4">Reverse transcriptase/retrotransposon-derived protein RNase H-like domain-containing protein</fullName>
    </recommendedName>
</protein>
<proteinExistence type="predicted"/>
<dbReference type="InterPro" id="IPR043128">
    <property type="entry name" value="Rev_trsase/Diguanyl_cyclase"/>
</dbReference>
<reference evidence="2" key="1">
    <citation type="submission" date="2023-08" db="EMBL/GenBank/DDBJ databases">
        <title>A de novo genome assembly of Solanum verrucosum Schlechtendal, a Mexican diploid species geographically isolated from the other diploid A-genome species in potato relatives.</title>
        <authorList>
            <person name="Hosaka K."/>
        </authorList>
    </citation>
    <scope>NUCLEOTIDE SEQUENCE</scope>
    <source>
        <tissue evidence="2">Young leaves</tissue>
    </source>
</reference>
<evidence type="ECO:0008006" key="4">
    <source>
        <dbReference type="Google" id="ProtNLM"/>
    </source>
</evidence>
<feature type="region of interest" description="Disordered" evidence="1">
    <location>
        <begin position="84"/>
        <end position="115"/>
    </location>
</feature>
<dbReference type="AlphaFoldDB" id="A0AAF0V415"/>